<dbReference type="Gene3D" id="1.20.120.1630">
    <property type="match status" value="1"/>
</dbReference>
<dbReference type="InterPro" id="IPR007318">
    <property type="entry name" value="Phopholipid_MeTrfase"/>
</dbReference>
<evidence type="ECO:0000313" key="7">
    <source>
        <dbReference type="Proteomes" id="UP001243846"/>
    </source>
</evidence>
<dbReference type="EC" id="2.1.1.334" evidence="6"/>
<evidence type="ECO:0000256" key="4">
    <source>
        <dbReference type="ARBA" id="ARBA00023136"/>
    </source>
</evidence>
<gene>
    <name evidence="6" type="ORF">QWZ10_05410</name>
</gene>
<evidence type="ECO:0000256" key="2">
    <source>
        <dbReference type="ARBA" id="ARBA00022692"/>
    </source>
</evidence>
<evidence type="ECO:0000256" key="3">
    <source>
        <dbReference type="ARBA" id="ARBA00022989"/>
    </source>
</evidence>
<evidence type="ECO:0000256" key="5">
    <source>
        <dbReference type="SAM" id="Phobius"/>
    </source>
</evidence>
<protein>
    <submittedName>
        <fullName evidence="6">Isoprenylcysteine carboxylmethyltransferase family protein</fullName>
        <ecNumber evidence="6">2.1.1.100</ecNumber>
        <ecNumber evidence="6">2.1.1.334</ecNumber>
    </submittedName>
</protein>
<evidence type="ECO:0000313" key="6">
    <source>
        <dbReference type="EMBL" id="MDN3711391.1"/>
    </source>
</evidence>
<proteinExistence type="predicted"/>
<reference evidence="7" key="1">
    <citation type="journal article" date="2019" name="Int. J. Syst. Evol. Microbiol.">
        <title>The Global Catalogue of Microorganisms (GCM) 10K type strain sequencing project: providing services to taxonomists for standard genome sequencing and annotation.</title>
        <authorList>
            <consortium name="The Broad Institute Genomics Platform"/>
            <consortium name="The Broad Institute Genome Sequencing Center for Infectious Disease"/>
            <person name="Wu L."/>
            <person name="Ma J."/>
        </authorList>
    </citation>
    <scope>NUCLEOTIDE SEQUENCE [LARGE SCALE GENOMIC DNA]</scope>
    <source>
        <strain evidence="7">CECT 8482</strain>
    </source>
</reference>
<keyword evidence="6" id="KW-0489">Methyltransferase</keyword>
<dbReference type="Proteomes" id="UP001243846">
    <property type="component" value="Unassembled WGS sequence"/>
</dbReference>
<keyword evidence="2 5" id="KW-0812">Transmembrane</keyword>
<dbReference type="EMBL" id="JAUFRC010000001">
    <property type="protein sequence ID" value="MDN3711391.1"/>
    <property type="molecule type" value="Genomic_DNA"/>
</dbReference>
<name>A0ABT8D548_9RHOB</name>
<feature type="transmembrane region" description="Helical" evidence="5">
    <location>
        <begin position="43"/>
        <end position="68"/>
    </location>
</feature>
<evidence type="ECO:0000256" key="1">
    <source>
        <dbReference type="ARBA" id="ARBA00004127"/>
    </source>
</evidence>
<dbReference type="EC" id="2.1.1.100" evidence="6"/>
<organism evidence="6 7">
    <name type="scientific">Paracoccus cavernae</name>
    <dbReference type="NCBI Taxonomy" id="1571207"/>
    <lineage>
        <taxon>Bacteria</taxon>
        <taxon>Pseudomonadati</taxon>
        <taxon>Pseudomonadota</taxon>
        <taxon>Alphaproteobacteria</taxon>
        <taxon>Rhodobacterales</taxon>
        <taxon>Paracoccaceae</taxon>
        <taxon>Paracoccus</taxon>
    </lineage>
</organism>
<dbReference type="Pfam" id="PF04191">
    <property type="entry name" value="PEMT"/>
    <property type="match status" value="1"/>
</dbReference>
<keyword evidence="3 5" id="KW-1133">Transmembrane helix</keyword>
<keyword evidence="4 5" id="KW-0472">Membrane</keyword>
<accession>A0ABT8D548</accession>
<comment type="subcellular location">
    <subcellularLocation>
        <location evidence="1">Endomembrane system</location>
        <topology evidence="1">Multi-pass membrane protein</topology>
    </subcellularLocation>
</comment>
<comment type="caution">
    <text evidence="6">The sequence shown here is derived from an EMBL/GenBank/DDBJ whole genome shotgun (WGS) entry which is preliminary data.</text>
</comment>
<keyword evidence="6" id="KW-0808">Transferase</keyword>
<dbReference type="RefSeq" id="WP_377785902.1">
    <property type="nucleotide sequence ID" value="NZ_JBHUOC010000001.1"/>
</dbReference>
<keyword evidence="7" id="KW-1185">Reference proteome</keyword>
<dbReference type="GO" id="GO:0004671">
    <property type="term" value="F:protein C-terminal S-isoprenylcysteine carboxyl O-methyltransferase activity"/>
    <property type="evidence" value="ECO:0007669"/>
    <property type="project" value="UniProtKB-EC"/>
</dbReference>
<dbReference type="GO" id="GO:0032259">
    <property type="term" value="P:methylation"/>
    <property type="evidence" value="ECO:0007669"/>
    <property type="project" value="UniProtKB-KW"/>
</dbReference>
<sequence length="99" mass="10931">MIWAAGTMMRARTSVMPGRIPAAIVTTGPFAFSRNPIYLGDLAIFASLMLALETVAGLVLLPVFALTLKHLFIRSEEQRLAARFGADYARYCGAVRRWL</sequence>